<accession>A0AAD3SV88</accession>
<sequence>MYFLAQRSIHYVSELLYFLTLSLRSDYNLVWDLTSLVKLKLGILHTYPDWQHFLGRFGCWDHFCEGSAASHTAD</sequence>
<comment type="caution">
    <text evidence="1">The sequence shown here is derived from an EMBL/GenBank/DDBJ whole genome shotgun (WGS) entry which is preliminary data.</text>
</comment>
<dbReference type="EMBL" id="BSYO01000017">
    <property type="protein sequence ID" value="GMH17267.1"/>
    <property type="molecule type" value="Genomic_DNA"/>
</dbReference>
<proteinExistence type="predicted"/>
<gene>
    <name evidence="1" type="ORF">Nepgr_019108</name>
</gene>
<dbReference type="Proteomes" id="UP001279734">
    <property type="component" value="Unassembled WGS sequence"/>
</dbReference>
<organism evidence="1 2">
    <name type="scientific">Nepenthes gracilis</name>
    <name type="common">Slender pitcher plant</name>
    <dbReference type="NCBI Taxonomy" id="150966"/>
    <lineage>
        <taxon>Eukaryota</taxon>
        <taxon>Viridiplantae</taxon>
        <taxon>Streptophyta</taxon>
        <taxon>Embryophyta</taxon>
        <taxon>Tracheophyta</taxon>
        <taxon>Spermatophyta</taxon>
        <taxon>Magnoliopsida</taxon>
        <taxon>eudicotyledons</taxon>
        <taxon>Gunneridae</taxon>
        <taxon>Pentapetalae</taxon>
        <taxon>Caryophyllales</taxon>
        <taxon>Nepenthaceae</taxon>
        <taxon>Nepenthes</taxon>
    </lineage>
</organism>
<dbReference type="AlphaFoldDB" id="A0AAD3SV88"/>
<reference evidence="1" key="1">
    <citation type="submission" date="2023-05" db="EMBL/GenBank/DDBJ databases">
        <title>Nepenthes gracilis genome sequencing.</title>
        <authorList>
            <person name="Fukushima K."/>
        </authorList>
    </citation>
    <scope>NUCLEOTIDE SEQUENCE</scope>
    <source>
        <strain evidence="1">SING2019-196</strain>
    </source>
</reference>
<protein>
    <submittedName>
        <fullName evidence="1">Uncharacterized protein</fullName>
    </submittedName>
</protein>
<evidence type="ECO:0000313" key="2">
    <source>
        <dbReference type="Proteomes" id="UP001279734"/>
    </source>
</evidence>
<evidence type="ECO:0000313" key="1">
    <source>
        <dbReference type="EMBL" id="GMH17267.1"/>
    </source>
</evidence>
<name>A0AAD3SV88_NEPGR</name>
<keyword evidence="2" id="KW-1185">Reference proteome</keyword>